<accession>A0A2T6CBQ2</accession>
<keyword evidence="1" id="KW-0472">Membrane</keyword>
<name>A0A2T6CBQ2_9RHOB</name>
<organism evidence="2 3">
    <name type="scientific">Sulfitobacter mediterraneus</name>
    <dbReference type="NCBI Taxonomy" id="83219"/>
    <lineage>
        <taxon>Bacteria</taxon>
        <taxon>Pseudomonadati</taxon>
        <taxon>Pseudomonadota</taxon>
        <taxon>Alphaproteobacteria</taxon>
        <taxon>Rhodobacterales</taxon>
        <taxon>Roseobacteraceae</taxon>
        <taxon>Sulfitobacter</taxon>
    </lineage>
</organism>
<feature type="transmembrane region" description="Helical" evidence="1">
    <location>
        <begin position="12"/>
        <end position="38"/>
    </location>
</feature>
<comment type="caution">
    <text evidence="2">The sequence shown here is derived from an EMBL/GenBank/DDBJ whole genome shotgun (WGS) entry which is preliminary data.</text>
</comment>
<proteinExistence type="predicted"/>
<dbReference type="Proteomes" id="UP000244092">
    <property type="component" value="Unassembled WGS sequence"/>
</dbReference>
<reference evidence="2 3" key="1">
    <citation type="submission" date="2018-04" db="EMBL/GenBank/DDBJ databases">
        <title>Genomic Encyclopedia of Archaeal and Bacterial Type Strains, Phase II (KMG-II): from individual species to whole genera.</title>
        <authorList>
            <person name="Goeker M."/>
        </authorList>
    </citation>
    <scope>NUCLEOTIDE SEQUENCE [LARGE SCALE GENOMIC DNA]</scope>
    <source>
        <strain evidence="2 3">DSM 12244</strain>
    </source>
</reference>
<gene>
    <name evidence="2" type="ORF">C8N31_10922</name>
</gene>
<evidence type="ECO:0000256" key="1">
    <source>
        <dbReference type="SAM" id="Phobius"/>
    </source>
</evidence>
<evidence type="ECO:0000313" key="2">
    <source>
        <dbReference type="EMBL" id="PTX72936.1"/>
    </source>
</evidence>
<protein>
    <submittedName>
        <fullName evidence="2">Uncharacterized protein</fullName>
    </submittedName>
</protein>
<dbReference type="EMBL" id="QBKU01000009">
    <property type="protein sequence ID" value="PTX72936.1"/>
    <property type="molecule type" value="Genomic_DNA"/>
</dbReference>
<keyword evidence="1" id="KW-0812">Transmembrane</keyword>
<feature type="transmembrane region" description="Helical" evidence="1">
    <location>
        <begin position="77"/>
        <end position="96"/>
    </location>
</feature>
<sequence>MDTLIGVLVKAFGVSGAVFAVLAFTPLSVVPMMFLFPFSGMPGILLLLLITGAPFAGYCFALVFSPKERRERSLTELTGFWIGAICGSWIGLKLAGEV</sequence>
<dbReference type="AlphaFoldDB" id="A0A2T6CBQ2"/>
<feature type="transmembrane region" description="Helical" evidence="1">
    <location>
        <begin position="44"/>
        <end position="65"/>
    </location>
</feature>
<keyword evidence="1" id="KW-1133">Transmembrane helix</keyword>
<evidence type="ECO:0000313" key="3">
    <source>
        <dbReference type="Proteomes" id="UP000244092"/>
    </source>
</evidence>
<dbReference type="RefSeq" id="WP_025046649.1">
    <property type="nucleotide sequence ID" value="NZ_QBKU01000009.1"/>
</dbReference>